<evidence type="ECO:0000259" key="6">
    <source>
        <dbReference type="SMART" id="SM01228"/>
    </source>
</evidence>
<comment type="cofactor">
    <cofactor evidence="1">
        <name>FAD</name>
        <dbReference type="ChEBI" id="CHEBI:57692"/>
    </cofactor>
</comment>
<dbReference type="SMART" id="SM01228">
    <property type="entry name" value="GIDA_assoc_3"/>
    <property type="match status" value="1"/>
</dbReference>
<dbReference type="InterPro" id="IPR044920">
    <property type="entry name" value="MnmG_C_subdom_sf"/>
</dbReference>
<dbReference type="PROSITE" id="PS01281">
    <property type="entry name" value="GIDA_2"/>
    <property type="match status" value="1"/>
</dbReference>
<dbReference type="GO" id="GO:0050660">
    <property type="term" value="F:flavin adenine dinucleotide binding"/>
    <property type="evidence" value="ECO:0007669"/>
    <property type="project" value="InterPro"/>
</dbReference>
<gene>
    <name evidence="7" type="ORF">SISSUDRAFT_1071696</name>
</gene>
<dbReference type="InterPro" id="IPR036188">
    <property type="entry name" value="FAD/NAD-bd_sf"/>
</dbReference>
<dbReference type="InterPro" id="IPR004416">
    <property type="entry name" value="MnmG"/>
</dbReference>
<reference evidence="7 8" key="1">
    <citation type="journal article" date="2016" name="Mol. Biol. Evol.">
        <title>Comparative Genomics of Early-Diverging Mushroom-Forming Fungi Provides Insights into the Origins of Lignocellulose Decay Capabilities.</title>
        <authorList>
            <person name="Nagy L.G."/>
            <person name="Riley R."/>
            <person name="Tritt A."/>
            <person name="Adam C."/>
            <person name="Daum C."/>
            <person name="Floudas D."/>
            <person name="Sun H."/>
            <person name="Yadav J.S."/>
            <person name="Pangilinan J."/>
            <person name="Larsson K.H."/>
            <person name="Matsuura K."/>
            <person name="Barry K."/>
            <person name="Labutti K."/>
            <person name="Kuo R."/>
            <person name="Ohm R.A."/>
            <person name="Bhattacharya S.S."/>
            <person name="Shirouzu T."/>
            <person name="Yoshinaga Y."/>
            <person name="Martin F.M."/>
            <person name="Grigoriev I.V."/>
            <person name="Hibbett D.S."/>
        </authorList>
    </citation>
    <scope>NUCLEOTIDE SEQUENCE [LARGE SCALE GENOMIC DNA]</scope>
    <source>
        <strain evidence="7 8">HHB10207 ss-3</strain>
    </source>
</reference>
<dbReference type="OrthoDB" id="3329at2759"/>
<comment type="similarity">
    <text evidence="2">Belongs to the MnmG family.</text>
</comment>
<evidence type="ECO:0000256" key="2">
    <source>
        <dbReference type="ARBA" id="ARBA00007653"/>
    </source>
</evidence>
<evidence type="ECO:0000256" key="1">
    <source>
        <dbReference type="ARBA" id="ARBA00001974"/>
    </source>
</evidence>
<dbReference type="Pfam" id="PF13932">
    <property type="entry name" value="SAM_GIDA_C"/>
    <property type="match status" value="1"/>
</dbReference>
<evidence type="ECO:0000256" key="3">
    <source>
        <dbReference type="ARBA" id="ARBA00022630"/>
    </source>
</evidence>
<name>A0A166B1A3_9AGAM</name>
<dbReference type="STRING" id="1314776.A0A166B1A3"/>
<organism evidence="7 8">
    <name type="scientific">Sistotremastrum suecicum HHB10207 ss-3</name>
    <dbReference type="NCBI Taxonomy" id="1314776"/>
    <lineage>
        <taxon>Eukaryota</taxon>
        <taxon>Fungi</taxon>
        <taxon>Dikarya</taxon>
        <taxon>Basidiomycota</taxon>
        <taxon>Agaricomycotina</taxon>
        <taxon>Agaricomycetes</taxon>
        <taxon>Sistotremastrales</taxon>
        <taxon>Sistotremastraceae</taxon>
        <taxon>Sistotremastrum</taxon>
    </lineage>
</organism>
<dbReference type="EMBL" id="KV428124">
    <property type="protein sequence ID" value="KZT35902.1"/>
    <property type="molecule type" value="Genomic_DNA"/>
</dbReference>
<feature type="domain" description="tRNA uridine 5-carboxymethylaminomethyl modification enzyme C-terminal subdomain" evidence="6">
    <location>
        <begin position="542"/>
        <end position="613"/>
    </location>
</feature>
<evidence type="ECO:0000313" key="7">
    <source>
        <dbReference type="EMBL" id="KZT35902.1"/>
    </source>
</evidence>
<keyword evidence="5" id="KW-0274">FAD</keyword>
<keyword evidence="8" id="KW-1185">Reference proteome</keyword>
<keyword evidence="3" id="KW-0285">Flavoprotein</keyword>
<dbReference type="PROSITE" id="PS01280">
    <property type="entry name" value="GIDA_1"/>
    <property type="match status" value="1"/>
</dbReference>
<proteinExistence type="inferred from homology"/>
<dbReference type="AlphaFoldDB" id="A0A166B1A3"/>
<dbReference type="InterPro" id="IPR026904">
    <property type="entry name" value="MnmG_C"/>
</dbReference>
<dbReference type="GO" id="GO:0002098">
    <property type="term" value="P:tRNA wobble uridine modification"/>
    <property type="evidence" value="ECO:0007669"/>
    <property type="project" value="InterPro"/>
</dbReference>
<evidence type="ECO:0000313" key="8">
    <source>
        <dbReference type="Proteomes" id="UP000076798"/>
    </source>
</evidence>
<dbReference type="InterPro" id="IPR040131">
    <property type="entry name" value="MnmG_N"/>
</dbReference>
<dbReference type="Pfam" id="PF21680">
    <property type="entry name" value="GIDA_C_1st"/>
    <property type="match status" value="1"/>
</dbReference>
<dbReference type="NCBIfam" id="TIGR00136">
    <property type="entry name" value="mnmG_gidA"/>
    <property type="match status" value="1"/>
</dbReference>
<evidence type="ECO:0000256" key="4">
    <source>
        <dbReference type="ARBA" id="ARBA00022694"/>
    </source>
</evidence>
<accession>A0A166B1A3</accession>
<dbReference type="SUPFAM" id="SSF51905">
    <property type="entry name" value="FAD/NAD(P)-binding domain"/>
    <property type="match status" value="1"/>
</dbReference>
<protein>
    <submittedName>
        <fullName evidence="7">GIDA-domain-containing protein</fullName>
    </submittedName>
</protein>
<dbReference type="PANTHER" id="PTHR11806">
    <property type="entry name" value="GLUCOSE INHIBITED DIVISION PROTEIN A"/>
    <property type="match status" value="1"/>
</dbReference>
<dbReference type="Gene3D" id="3.50.50.60">
    <property type="entry name" value="FAD/NAD(P)-binding domain"/>
    <property type="match status" value="2"/>
</dbReference>
<dbReference type="InterPro" id="IPR049312">
    <property type="entry name" value="GIDA_C_N"/>
</dbReference>
<dbReference type="InterPro" id="IPR002218">
    <property type="entry name" value="MnmG-rel"/>
</dbReference>
<keyword evidence="4" id="KW-0819">tRNA processing</keyword>
<dbReference type="GO" id="GO:0030488">
    <property type="term" value="P:tRNA methylation"/>
    <property type="evidence" value="ECO:0007669"/>
    <property type="project" value="TreeGrafter"/>
</dbReference>
<dbReference type="Gene3D" id="1.10.150.570">
    <property type="entry name" value="GidA associated domain, C-terminal subdomain"/>
    <property type="match status" value="1"/>
</dbReference>
<sequence length="633" mass="70027">MPPAEDAEEITSVCVIGGGHAGCEAATASARTGARTLLLTQRLDTVGELSCNPSIGGVGKGTLVREVDALDGVMGRIADKAGIQFHMLNRSKGPAVWGPRAQVDRKLYKKYMQEVIFNYQNLEVRSASVFDLVMDHDSDDSGSESLDRPTKRINGVQLETGEVIPCSKVIICTGTFLSGEIHIGLESYPAGRFSEKATTGLAASLRTSGLRLSRLKTGTPARLLKSTINFEGLEEQPGDDRPLPFSYLNRTVDNAGNQVKCYRTKTTPATHQIVRDNLHRSIHIRETIKGPRYCPSLESKLLRFKEKESHIVWLEPEGYDSDLIYPNGLSNSIPEDAQILFHRTIPGLEAVELARPAYGVEYDFVDPRELKCGLYLAGQINGTTGYEEAAGQGLLAGINAGLSALHKAPFKLTRADSFIGVMVDDLIGKGAEEPYRMFTSRSEYRMTLRSDNADMRLTQLGMSFSQCCLDVGAVSRTRFDTFAVHKGAFDETLELLKNSVQSFEVAFSMLSHSKISCQNLLKAIPQLANIDPMILSRAEIEARYDPFLHRQAADLQEFEADERLEIDSSLDYESVEGLSSEVRERLQLVRPANMGAARRMEGMTPTGMLSLLRHARRNRESKRRDTRSRVDLL</sequence>
<dbReference type="PANTHER" id="PTHR11806:SF0">
    <property type="entry name" value="PROTEIN MTO1 HOMOLOG, MITOCHONDRIAL"/>
    <property type="match status" value="1"/>
</dbReference>
<dbReference type="InterPro" id="IPR047001">
    <property type="entry name" value="MnmG_C_subdom"/>
</dbReference>
<dbReference type="FunFam" id="3.50.50.60:FF:000145">
    <property type="entry name" value="tRNA uridine 5-carboxymethylaminomethyl modification enzyme"/>
    <property type="match status" value="1"/>
</dbReference>
<dbReference type="InterPro" id="IPR020595">
    <property type="entry name" value="MnmG-rel_CS"/>
</dbReference>
<dbReference type="Pfam" id="PF01134">
    <property type="entry name" value="GIDA"/>
    <property type="match status" value="1"/>
</dbReference>
<evidence type="ECO:0000256" key="5">
    <source>
        <dbReference type="ARBA" id="ARBA00022827"/>
    </source>
</evidence>
<dbReference type="Proteomes" id="UP000076798">
    <property type="component" value="Unassembled WGS sequence"/>
</dbReference>